<comment type="caution">
    <text evidence="1">The sequence shown here is derived from an EMBL/GenBank/DDBJ whole genome shotgun (WGS) entry which is preliminary data.</text>
</comment>
<protein>
    <submittedName>
        <fullName evidence="1">Uncharacterized protein</fullName>
    </submittedName>
</protein>
<gene>
    <name evidence="1" type="ORF">DY251_05300</name>
</gene>
<reference evidence="2" key="1">
    <citation type="submission" date="2018-08" db="EMBL/GenBank/DDBJ databases">
        <authorList>
            <person name="Im W.T."/>
        </authorList>
    </citation>
    <scope>NUCLEOTIDE SEQUENCE [LARGE SCALE GENOMIC DNA]</scope>
    <source>
        <strain evidence="2">LA-28</strain>
    </source>
</reference>
<accession>A0A371XHI6</accession>
<sequence length="152" mass="16139">MSLSVLQAHAACPMELAVYGDKTGVAGIDFRPTGENAVVTNSFKMVMDSDVVLDGIVMWTQEEPRPNALVSRNCPEGDVTGEEYAACTLWQGVVYAVDEKGEIGLLPAEGSPAPARLILADIGPALRASNAFGEGGFTKVPFDMFELKGCQE</sequence>
<evidence type="ECO:0000313" key="1">
    <source>
        <dbReference type="EMBL" id="RFC68681.1"/>
    </source>
</evidence>
<proteinExistence type="predicted"/>
<keyword evidence="2" id="KW-1185">Reference proteome</keyword>
<dbReference type="Proteomes" id="UP000262379">
    <property type="component" value="Unassembled WGS sequence"/>
</dbReference>
<name>A0A371XHI6_9HYPH</name>
<evidence type="ECO:0000313" key="2">
    <source>
        <dbReference type="Proteomes" id="UP000262379"/>
    </source>
</evidence>
<organism evidence="1 2">
    <name type="scientific">Mesorhizobium denitrificans</name>
    <dbReference type="NCBI Taxonomy" id="2294114"/>
    <lineage>
        <taxon>Bacteria</taxon>
        <taxon>Pseudomonadati</taxon>
        <taxon>Pseudomonadota</taxon>
        <taxon>Alphaproteobacteria</taxon>
        <taxon>Hyphomicrobiales</taxon>
        <taxon>Phyllobacteriaceae</taxon>
        <taxon>Mesorhizobium</taxon>
    </lineage>
</organism>
<dbReference type="EMBL" id="QURN01000004">
    <property type="protein sequence ID" value="RFC68681.1"/>
    <property type="molecule type" value="Genomic_DNA"/>
</dbReference>
<dbReference type="RefSeq" id="WP_116623117.1">
    <property type="nucleotide sequence ID" value="NZ_QURN01000004.1"/>
</dbReference>
<dbReference type="AlphaFoldDB" id="A0A371XHI6"/>